<dbReference type="InterPro" id="IPR036388">
    <property type="entry name" value="WH-like_DNA-bd_sf"/>
</dbReference>
<gene>
    <name evidence="3" type="ORF">ACFPOF_26955</name>
</gene>
<reference evidence="4" key="1">
    <citation type="journal article" date="2019" name="Int. J. Syst. Evol. Microbiol.">
        <title>The Global Catalogue of Microorganisms (GCM) 10K type strain sequencing project: providing services to taxonomists for standard genome sequencing and annotation.</title>
        <authorList>
            <consortium name="The Broad Institute Genomics Platform"/>
            <consortium name="The Broad Institute Genome Sequencing Center for Infectious Disease"/>
            <person name="Wu L."/>
            <person name="Ma J."/>
        </authorList>
    </citation>
    <scope>NUCLEOTIDE SEQUENCE [LARGE SCALE GENOMIC DNA]</scope>
    <source>
        <strain evidence="4">CGMCC 1.18575</strain>
    </source>
</reference>
<dbReference type="InterPro" id="IPR036390">
    <property type="entry name" value="WH_DNA-bd_sf"/>
</dbReference>
<protein>
    <submittedName>
        <fullName evidence="3">ArsR/SmtB family transcription factor</fullName>
    </submittedName>
</protein>
<keyword evidence="4" id="KW-1185">Reference proteome</keyword>
<dbReference type="Proteomes" id="UP001596113">
    <property type="component" value="Unassembled WGS sequence"/>
</dbReference>
<evidence type="ECO:0000313" key="3">
    <source>
        <dbReference type="EMBL" id="MFC5406387.1"/>
    </source>
</evidence>
<evidence type="ECO:0000313" key="4">
    <source>
        <dbReference type="Proteomes" id="UP001596113"/>
    </source>
</evidence>
<organism evidence="3 4">
    <name type="scientific">Cohnella soli</name>
    <dbReference type="NCBI Taxonomy" id="425005"/>
    <lineage>
        <taxon>Bacteria</taxon>
        <taxon>Bacillati</taxon>
        <taxon>Bacillota</taxon>
        <taxon>Bacilli</taxon>
        <taxon>Bacillales</taxon>
        <taxon>Paenibacillaceae</taxon>
        <taxon>Cohnella</taxon>
    </lineage>
</organism>
<keyword evidence="1" id="KW-0238">DNA-binding</keyword>
<comment type="caution">
    <text evidence="3">The sequence shown here is derived from an EMBL/GenBank/DDBJ whole genome shotgun (WGS) entry which is preliminary data.</text>
</comment>
<dbReference type="SMART" id="SM00418">
    <property type="entry name" value="HTH_ARSR"/>
    <property type="match status" value="1"/>
</dbReference>
<dbReference type="PROSITE" id="PS50987">
    <property type="entry name" value="HTH_ARSR_2"/>
    <property type="match status" value="1"/>
</dbReference>
<dbReference type="RefSeq" id="WP_378138464.1">
    <property type="nucleotide sequence ID" value="NZ_JBHSMI010000052.1"/>
</dbReference>
<dbReference type="Gene3D" id="1.10.10.10">
    <property type="entry name" value="Winged helix-like DNA-binding domain superfamily/Winged helix DNA-binding domain"/>
    <property type="match status" value="1"/>
</dbReference>
<feature type="domain" description="HTH arsR-type" evidence="2">
    <location>
        <begin position="6"/>
        <end position="103"/>
    </location>
</feature>
<dbReference type="EMBL" id="JBHSMI010000052">
    <property type="protein sequence ID" value="MFC5406387.1"/>
    <property type="molecule type" value="Genomic_DNA"/>
</dbReference>
<name>A0ABW0I536_9BACL</name>
<accession>A0ABW0I536</accession>
<evidence type="ECO:0000256" key="1">
    <source>
        <dbReference type="ARBA" id="ARBA00023125"/>
    </source>
</evidence>
<sequence>MKVLHHPDRDDLHLSSVLYALSDPIRLFIVSEIKKAGEKSCGDIGVPVVKSTLSHHARTLRECGIVNTRVQGTLRLLSLREADLEFRFPGLLHAILDAYEKSEDKITADNLAGHVEKAERQ</sequence>
<dbReference type="InterPro" id="IPR011991">
    <property type="entry name" value="ArsR-like_HTH"/>
</dbReference>
<dbReference type="InterPro" id="IPR001845">
    <property type="entry name" value="HTH_ArsR_DNA-bd_dom"/>
</dbReference>
<evidence type="ECO:0000259" key="2">
    <source>
        <dbReference type="PROSITE" id="PS50987"/>
    </source>
</evidence>
<proteinExistence type="predicted"/>
<dbReference type="SUPFAM" id="SSF46785">
    <property type="entry name" value="Winged helix' DNA-binding domain"/>
    <property type="match status" value="1"/>
</dbReference>
<dbReference type="PRINTS" id="PR00778">
    <property type="entry name" value="HTHARSR"/>
</dbReference>
<dbReference type="CDD" id="cd00090">
    <property type="entry name" value="HTH_ARSR"/>
    <property type="match status" value="1"/>
</dbReference>